<comment type="caution">
    <text evidence="3">The sequence shown here is derived from an EMBL/GenBank/DDBJ whole genome shotgun (WGS) entry which is preliminary data.</text>
</comment>
<evidence type="ECO:0000313" key="6">
    <source>
        <dbReference type="Proteomes" id="UP000284902"/>
    </source>
</evidence>
<organism evidence="3 5">
    <name type="scientific">[Ruminococcus] lactaris</name>
    <dbReference type="NCBI Taxonomy" id="46228"/>
    <lineage>
        <taxon>Bacteria</taxon>
        <taxon>Bacillati</taxon>
        <taxon>Bacillota</taxon>
        <taxon>Clostridia</taxon>
        <taxon>Lachnospirales</taxon>
        <taxon>Lachnospiraceae</taxon>
        <taxon>Mediterraneibacter</taxon>
    </lineage>
</organism>
<sequence length="266" mass="29648">MARIALFQNKNKGSVNENLNAGISAIKEAAENGADLILFPEVQLTEFFPQYPGQDVSGYACELDGEIIQAFQAACRGNHIMAVPNVYLREGGHDYDASILIGRDGEIIGIQKMVHVAQAEHFYEQDYYTPSNDGFHVFDTDIGRIGIVVCFDRHYPESIRTEALMGADLILVPTVNEKAEPLTMFEWEIRVQAFQNSVAIAMCNRVGTEDDMQFAGESLVTDAYGNLICKAGDEEGGLYAEVDLKESSDLRNKKPYTQLRRTEDYL</sequence>
<dbReference type="PANTHER" id="PTHR43674:SF16">
    <property type="entry name" value="CARBON-NITROGEN FAMILY, PUTATIVE (AFU_ORTHOLOGUE AFUA_5G02350)-RELATED"/>
    <property type="match status" value="1"/>
</dbReference>
<name>A0A3E4LXC8_9FIRM</name>
<dbReference type="EMBL" id="QRHG01000007">
    <property type="protein sequence ID" value="RHF62176.1"/>
    <property type="molecule type" value="Genomic_DNA"/>
</dbReference>
<dbReference type="AlphaFoldDB" id="A0A3E4LXC8"/>
<protein>
    <submittedName>
        <fullName evidence="3">Carbon-nitrogen hydrolase family protein</fullName>
    </submittedName>
</protein>
<dbReference type="RefSeq" id="WP_023921055.1">
    <property type="nucleotide sequence ID" value="NZ_CAJMJQ010000052.1"/>
</dbReference>
<keyword evidence="1 3" id="KW-0378">Hydrolase</keyword>
<dbReference type="InterPro" id="IPR003010">
    <property type="entry name" value="C-N_Hydrolase"/>
</dbReference>
<proteinExistence type="predicted"/>
<evidence type="ECO:0000259" key="2">
    <source>
        <dbReference type="PROSITE" id="PS50263"/>
    </source>
</evidence>
<dbReference type="EMBL" id="QSQN01000005">
    <property type="protein sequence ID" value="RGK41925.1"/>
    <property type="molecule type" value="Genomic_DNA"/>
</dbReference>
<feature type="domain" description="CN hydrolase" evidence="2">
    <location>
        <begin position="2"/>
        <end position="244"/>
    </location>
</feature>
<dbReference type="Pfam" id="PF00795">
    <property type="entry name" value="CN_hydrolase"/>
    <property type="match status" value="1"/>
</dbReference>
<dbReference type="SUPFAM" id="SSF56317">
    <property type="entry name" value="Carbon-nitrogen hydrolase"/>
    <property type="match status" value="1"/>
</dbReference>
<dbReference type="PROSITE" id="PS50263">
    <property type="entry name" value="CN_HYDROLASE"/>
    <property type="match status" value="1"/>
</dbReference>
<reference evidence="5 6" key="1">
    <citation type="submission" date="2018-08" db="EMBL/GenBank/DDBJ databases">
        <title>A genome reference for cultivated species of the human gut microbiota.</title>
        <authorList>
            <person name="Zou Y."/>
            <person name="Xue W."/>
            <person name="Luo G."/>
        </authorList>
    </citation>
    <scope>NUCLEOTIDE SEQUENCE [LARGE SCALE GENOMIC DNA]</scope>
    <source>
        <strain evidence="4 6">AM25-1LB</strain>
        <strain evidence="3 5">TF11-7</strain>
    </source>
</reference>
<dbReference type="InterPro" id="IPR050345">
    <property type="entry name" value="Aliph_Amidase/BUP"/>
</dbReference>
<accession>A0A3E4LXC8</accession>
<evidence type="ECO:0000256" key="1">
    <source>
        <dbReference type="ARBA" id="ARBA00022801"/>
    </source>
</evidence>
<dbReference type="GO" id="GO:0016811">
    <property type="term" value="F:hydrolase activity, acting on carbon-nitrogen (but not peptide) bonds, in linear amides"/>
    <property type="evidence" value="ECO:0007669"/>
    <property type="project" value="TreeGrafter"/>
</dbReference>
<dbReference type="Proteomes" id="UP000284902">
    <property type="component" value="Unassembled WGS sequence"/>
</dbReference>
<dbReference type="InterPro" id="IPR036526">
    <property type="entry name" value="C-N_Hydrolase_sf"/>
</dbReference>
<dbReference type="PANTHER" id="PTHR43674">
    <property type="entry name" value="NITRILASE C965.09-RELATED"/>
    <property type="match status" value="1"/>
</dbReference>
<dbReference type="Gene3D" id="3.60.110.10">
    <property type="entry name" value="Carbon-nitrogen hydrolase"/>
    <property type="match status" value="1"/>
</dbReference>
<gene>
    <name evidence="4" type="ORF">DW672_04375</name>
    <name evidence="3" type="ORF">DXD17_02525</name>
</gene>
<evidence type="ECO:0000313" key="3">
    <source>
        <dbReference type="EMBL" id="RGK41925.1"/>
    </source>
</evidence>
<evidence type="ECO:0000313" key="4">
    <source>
        <dbReference type="EMBL" id="RHF62176.1"/>
    </source>
</evidence>
<evidence type="ECO:0000313" key="5">
    <source>
        <dbReference type="Proteomes" id="UP000260793"/>
    </source>
</evidence>
<dbReference type="Proteomes" id="UP000260793">
    <property type="component" value="Unassembled WGS sequence"/>
</dbReference>
<dbReference type="CDD" id="cd07197">
    <property type="entry name" value="nitrilase"/>
    <property type="match status" value="1"/>
</dbReference>